<dbReference type="Pfam" id="PF02190">
    <property type="entry name" value="LON_substr_bdg"/>
    <property type="match status" value="1"/>
</dbReference>
<comment type="induction">
    <text evidence="9">By heat shock.</text>
</comment>
<keyword evidence="4 9" id="KW-0547">Nucleotide-binding</keyword>
<evidence type="ECO:0000259" key="15">
    <source>
        <dbReference type="PROSITE" id="PS51786"/>
    </source>
</evidence>
<dbReference type="GO" id="GO:0004176">
    <property type="term" value="F:ATP-dependent peptidase activity"/>
    <property type="evidence" value="ECO:0007669"/>
    <property type="project" value="UniProtKB-UniRule"/>
</dbReference>
<dbReference type="InterPro" id="IPR015947">
    <property type="entry name" value="PUA-like_sf"/>
</dbReference>
<dbReference type="InterPro" id="IPR027065">
    <property type="entry name" value="Lon_Prtase"/>
</dbReference>
<dbReference type="PROSITE" id="PS51787">
    <property type="entry name" value="LON_N"/>
    <property type="match status" value="1"/>
</dbReference>
<comment type="function">
    <text evidence="9">ATP-dependent serine protease that mediates the selective degradation of mutant and abnormal proteins as well as certain short-lived regulatory proteins. Required for cellular homeostasis and for survival from DNA damage and developmental changes induced by stress. Degrades polypeptides processively to yield small peptide fragments that are 5 to 10 amino acids long. Binds to DNA in a double-stranded, site-specific manner.</text>
</comment>
<dbReference type="AlphaFoldDB" id="A0A1W1YUD1"/>
<dbReference type="GO" id="GO:0005524">
    <property type="term" value="F:ATP binding"/>
    <property type="evidence" value="ECO:0007669"/>
    <property type="project" value="UniProtKB-UniRule"/>
</dbReference>
<evidence type="ECO:0000256" key="11">
    <source>
        <dbReference type="PIRSR" id="PIRSR001174-1"/>
    </source>
</evidence>
<dbReference type="SUPFAM" id="SSF54211">
    <property type="entry name" value="Ribosomal protein S5 domain 2-like"/>
    <property type="match status" value="1"/>
</dbReference>
<comment type="subcellular location">
    <subcellularLocation>
        <location evidence="1 9 10">Cytoplasm</location>
    </subcellularLocation>
</comment>
<comment type="subunit">
    <text evidence="9 10">Homohexamer. Organized in a ring with a central cavity.</text>
</comment>
<gene>
    <name evidence="9" type="primary">lon</name>
    <name evidence="17" type="ORF">SAMN02745168_0669</name>
</gene>
<dbReference type="InterPro" id="IPR046336">
    <property type="entry name" value="Lon_prtase_N_sf"/>
</dbReference>
<dbReference type="PIRSF" id="PIRSF001174">
    <property type="entry name" value="Lon_proteas"/>
    <property type="match status" value="1"/>
</dbReference>
<evidence type="ECO:0000259" key="16">
    <source>
        <dbReference type="PROSITE" id="PS51787"/>
    </source>
</evidence>
<dbReference type="FunFam" id="3.40.50.300:FF:000382">
    <property type="entry name" value="Lon protease homolog 2, peroxisomal"/>
    <property type="match status" value="1"/>
</dbReference>
<dbReference type="PRINTS" id="PR00830">
    <property type="entry name" value="ENDOLAPTASE"/>
</dbReference>
<dbReference type="InterPro" id="IPR008269">
    <property type="entry name" value="Lon_proteolytic"/>
</dbReference>
<dbReference type="SUPFAM" id="SSF88697">
    <property type="entry name" value="PUA domain-like"/>
    <property type="match status" value="1"/>
</dbReference>
<dbReference type="Pfam" id="PF00004">
    <property type="entry name" value="AAA"/>
    <property type="match status" value="1"/>
</dbReference>
<keyword evidence="3 9" id="KW-0645">Protease</keyword>
<accession>A0A1W1YUD1</accession>
<dbReference type="CDD" id="cd19500">
    <property type="entry name" value="RecA-like_Lon"/>
    <property type="match status" value="1"/>
</dbReference>
<dbReference type="InterPro" id="IPR027417">
    <property type="entry name" value="P-loop_NTPase"/>
</dbReference>
<evidence type="ECO:0000313" key="18">
    <source>
        <dbReference type="Proteomes" id="UP000192790"/>
    </source>
</evidence>
<dbReference type="Gene3D" id="1.10.8.60">
    <property type="match status" value="1"/>
</dbReference>
<dbReference type="Pfam" id="PF05362">
    <property type="entry name" value="Lon_C"/>
    <property type="match status" value="1"/>
</dbReference>
<dbReference type="GO" id="GO:0006515">
    <property type="term" value="P:protein quality control for misfolded or incompletely synthesized proteins"/>
    <property type="evidence" value="ECO:0007669"/>
    <property type="project" value="UniProtKB-UniRule"/>
</dbReference>
<dbReference type="InterPro" id="IPR003959">
    <property type="entry name" value="ATPase_AAA_core"/>
</dbReference>
<evidence type="ECO:0000256" key="4">
    <source>
        <dbReference type="ARBA" id="ARBA00022741"/>
    </source>
</evidence>
<dbReference type="EC" id="3.4.21.53" evidence="9 10"/>
<dbReference type="PANTHER" id="PTHR10046">
    <property type="entry name" value="ATP DEPENDENT LON PROTEASE FAMILY MEMBER"/>
    <property type="match status" value="1"/>
</dbReference>
<dbReference type="InterPro" id="IPR008268">
    <property type="entry name" value="Peptidase_S16_AS"/>
</dbReference>
<dbReference type="STRING" id="1122930.SAMN02745168_0669"/>
<dbReference type="Gene3D" id="1.20.5.5270">
    <property type="match status" value="1"/>
</dbReference>
<dbReference type="GO" id="GO:0004252">
    <property type="term" value="F:serine-type endopeptidase activity"/>
    <property type="evidence" value="ECO:0007669"/>
    <property type="project" value="UniProtKB-UniRule"/>
</dbReference>
<dbReference type="InterPro" id="IPR003593">
    <property type="entry name" value="AAA+_ATPase"/>
</dbReference>
<dbReference type="EMBL" id="FWXW01000001">
    <property type="protein sequence ID" value="SMC39820.1"/>
    <property type="molecule type" value="Genomic_DNA"/>
</dbReference>
<keyword evidence="5 9" id="KW-0378">Hydrolase</keyword>
<name>A0A1W1YUD1_9FIRM</name>
<dbReference type="SMART" id="SM00464">
    <property type="entry name" value="LON"/>
    <property type="match status" value="1"/>
</dbReference>
<dbReference type="InterPro" id="IPR003111">
    <property type="entry name" value="Lon_prtase_N"/>
</dbReference>
<evidence type="ECO:0000256" key="3">
    <source>
        <dbReference type="ARBA" id="ARBA00022670"/>
    </source>
</evidence>
<feature type="active site" evidence="9 11">
    <location>
        <position position="728"/>
    </location>
</feature>
<evidence type="ECO:0000256" key="9">
    <source>
        <dbReference type="HAMAP-Rule" id="MF_01973"/>
    </source>
</evidence>
<keyword evidence="7 9" id="KW-0067">ATP-binding</keyword>
<dbReference type="InterPro" id="IPR027543">
    <property type="entry name" value="Lon_bac"/>
</dbReference>
<sequence>MNKPLPIETMPMLALRGLTIFPNMLLHFDVGRDISIRALDEAMSSGQKIFLVAQREIATETPEESDLFRIGTISNVRQILRLPGDAVRVMVEGKQRGKLLGLEQTSPYFLARVEELSSEETPKMTVRAEAMLRRCYALFQEYAELAPKMTPDVMLNVVSGQDPGYVADYIAQNIAVKHRDKQAILEELHPISRLKLINDILQREIEILTLEHDLQNKIREHIGKNQRDYILKEQIKVLQGELEEGGSTPGDDTGSRPEEYRSRILKLRLSRETEEKLLKEVARMSRQPFGSSELAVVQNYLDAVLELPWNKYSKERVDVAAARKILDSDHYGLEKVKERILEFLAVRQLAPDLKGQILCLVGPPGVGKTSVAVSVAKALNRKLARLSLGGVRDEADIRGHRKTYVGAMPGRIMTAVRQGGTMNPLMLLDEIDKLGSDGRGDPSSALLEVLDAEQNSAFRDHFLEIPFDLSSVMFITTANTTETIPRPLLDRMEVIELTSYTDEEKLQIAKRHLLPKQMKKHGLKRNVLRVSDDAVREIISGYTRESGVRLLERELAAVCRKAAMAVVSGEASRLSVTAENLEQYLGVRKFHPERRSSKREVGVVTGLAWTSVGGEILEVEVNIVEGTGKIELTGNLGDVMKESAKAAMSYIRSRAQALGVDPEFYKNRDIHVHFPEGAVPKDGPSAGITIATAMVSALTDTPVRRDIAMTGEITLRGRVLPIGGLKEKTMAALRSGVKTVILPAENEKDLEEIDQTVRNSLHFVLVEHIDAVLAEALYSFKLIQGDPEEPSFRCPGADPDVGVPLKQ</sequence>
<evidence type="ECO:0000256" key="12">
    <source>
        <dbReference type="PIRSR" id="PIRSR001174-2"/>
    </source>
</evidence>
<protein>
    <recommendedName>
        <fullName evidence="9 10">Lon protease</fullName>
        <ecNumber evidence="9 10">3.4.21.53</ecNumber>
    </recommendedName>
    <alternativeName>
        <fullName evidence="9">ATP-dependent protease La</fullName>
    </alternativeName>
</protein>
<evidence type="ECO:0000256" key="2">
    <source>
        <dbReference type="ARBA" id="ARBA00022490"/>
    </source>
</evidence>
<dbReference type="InterPro" id="IPR020568">
    <property type="entry name" value="Ribosomal_Su5_D2-typ_SF"/>
</dbReference>
<proteinExistence type="evidence at transcript level"/>
<dbReference type="Pfam" id="PF22667">
    <property type="entry name" value="Lon_lid"/>
    <property type="match status" value="1"/>
</dbReference>
<evidence type="ECO:0000256" key="6">
    <source>
        <dbReference type="ARBA" id="ARBA00022825"/>
    </source>
</evidence>
<dbReference type="RefSeq" id="WP_143806839.1">
    <property type="nucleotide sequence ID" value="NZ_FWXW01000001.1"/>
</dbReference>
<keyword evidence="18" id="KW-1185">Reference proteome</keyword>
<dbReference type="GO" id="GO:0005737">
    <property type="term" value="C:cytoplasm"/>
    <property type="evidence" value="ECO:0007669"/>
    <property type="project" value="UniProtKB-SubCell"/>
</dbReference>
<dbReference type="PROSITE" id="PS51786">
    <property type="entry name" value="LON_PROTEOLYTIC"/>
    <property type="match status" value="1"/>
</dbReference>
<feature type="domain" description="Lon N-terminal" evidence="16">
    <location>
        <begin position="10"/>
        <end position="205"/>
    </location>
</feature>
<dbReference type="SMART" id="SM00382">
    <property type="entry name" value="AAA"/>
    <property type="match status" value="1"/>
</dbReference>
<evidence type="ECO:0000256" key="7">
    <source>
        <dbReference type="ARBA" id="ARBA00022840"/>
    </source>
</evidence>
<evidence type="ECO:0000256" key="13">
    <source>
        <dbReference type="PROSITE-ProRule" id="PRU01122"/>
    </source>
</evidence>
<comment type="similarity">
    <text evidence="9 10 13 14">Belongs to the peptidase S16 family.</text>
</comment>
<dbReference type="NCBIfam" id="TIGR00763">
    <property type="entry name" value="lon"/>
    <property type="match status" value="1"/>
</dbReference>
<evidence type="ECO:0000256" key="14">
    <source>
        <dbReference type="RuleBase" id="RU000591"/>
    </source>
</evidence>
<evidence type="ECO:0000313" key="17">
    <source>
        <dbReference type="EMBL" id="SMC39820.1"/>
    </source>
</evidence>
<evidence type="ECO:0000256" key="5">
    <source>
        <dbReference type="ARBA" id="ARBA00022801"/>
    </source>
</evidence>
<dbReference type="Gene3D" id="2.30.130.40">
    <property type="entry name" value="LON domain-like"/>
    <property type="match status" value="1"/>
</dbReference>
<dbReference type="InterPro" id="IPR014721">
    <property type="entry name" value="Ribsml_uS5_D2-typ_fold_subgr"/>
</dbReference>
<evidence type="ECO:0000256" key="1">
    <source>
        <dbReference type="ARBA" id="ARBA00004496"/>
    </source>
</evidence>
<feature type="binding site" evidence="9 12">
    <location>
        <begin position="362"/>
        <end position="369"/>
    </location>
    <ligand>
        <name>ATP</name>
        <dbReference type="ChEBI" id="CHEBI:30616"/>
    </ligand>
</feature>
<dbReference type="HAMAP" id="MF_01973">
    <property type="entry name" value="lon_bact"/>
    <property type="match status" value="1"/>
</dbReference>
<feature type="active site" evidence="9 11">
    <location>
        <position position="685"/>
    </location>
</feature>
<dbReference type="GO" id="GO:0034605">
    <property type="term" value="P:cellular response to heat"/>
    <property type="evidence" value="ECO:0007669"/>
    <property type="project" value="UniProtKB-UniRule"/>
</dbReference>
<dbReference type="Gene3D" id="3.30.230.10">
    <property type="match status" value="1"/>
</dbReference>
<dbReference type="InterPro" id="IPR004815">
    <property type="entry name" value="Lon_bac/euk-typ"/>
</dbReference>
<keyword evidence="2 9" id="KW-0963">Cytoplasm</keyword>
<dbReference type="OrthoDB" id="9803599at2"/>
<feature type="domain" description="Lon proteolytic" evidence="15">
    <location>
        <begin position="598"/>
        <end position="779"/>
    </location>
</feature>
<dbReference type="GO" id="GO:0016887">
    <property type="term" value="F:ATP hydrolysis activity"/>
    <property type="evidence" value="ECO:0007669"/>
    <property type="project" value="UniProtKB-UniRule"/>
</dbReference>
<dbReference type="InterPro" id="IPR054594">
    <property type="entry name" value="Lon_lid"/>
</dbReference>
<dbReference type="SUPFAM" id="SSF52540">
    <property type="entry name" value="P-loop containing nucleoside triphosphate hydrolases"/>
    <property type="match status" value="1"/>
</dbReference>
<dbReference type="Gene3D" id="3.40.50.300">
    <property type="entry name" value="P-loop containing nucleotide triphosphate hydrolases"/>
    <property type="match status" value="1"/>
</dbReference>
<reference evidence="17 18" key="1">
    <citation type="submission" date="2017-04" db="EMBL/GenBank/DDBJ databases">
        <authorList>
            <person name="Afonso C.L."/>
            <person name="Miller P.J."/>
            <person name="Scott M.A."/>
            <person name="Spackman E."/>
            <person name="Goraichik I."/>
            <person name="Dimitrov K.M."/>
            <person name="Suarez D.L."/>
            <person name="Swayne D.E."/>
        </authorList>
    </citation>
    <scope>NUCLEOTIDE SEQUENCE [LARGE SCALE GENOMIC DNA]</scope>
    <source>
        <strain evidence="17 18">DSM 12816</strain>
    </source>
</reference>
<evidence type="ECO:0000256" key="8">
    <source>
        <dbReference type="ARBA" id="ARBA00023016"/>
    </source>
</evidence>
<comment type="catalytic activity">
    <reaction evidence="9 10 13">
        <text>Hydrolysis of proteins in presence of ATP.</text>
        <dbReference type="EC" id="3.4.21.53"/>
    </reaction>
</comment>
<dbReference type="Proteomes" id="UP000192790">
    <property type="component" value="Unassembled WGS sequence"/>
</dbReference>
<keyword evidence="6 9" id="KW-0720">Serine protease</keyword>
<dbReference type="GO" id="GO:0043565">
    <property type="term" value="F:sequence-specific DNA binding"/>
    <property type="evidence" value="ECO:0007669"/>
    <property type="project" value="UniProtKB-UniRule"/>
</dbReference>
<keyword evidence="8 9" id="KW-0346">Stress response</keyword>
<evidence type="ECO:0000256" key="10">
    <source>
        <dbReference type="PIRNR" id="PIRNR001174"/>
    </source>
</evidence>
<dbReference type="PROSITE" id="PS01046">
    <property type="entry name" value="LON_SER"/>
    <property type="match status" value="1"/>
</dbReference>
<dbReference type="Gene3D" id="1.20.58.1480">
    <property type="match status" value="1"/>
</dbReference>
<organism evidence="17 18">
    <name type="scientific">Papillibacter cinnamivorans DSM 12816</name>
    <dbReference type="NCBI Taxonomy" id="1122930"/>
    <lineage>
        <taxon>Bacteria</taxon>
        <taxon>Bacillati</taxon>
        <taxon>Bacillota</taxon>
        <taxon>Clostridia</taxon>
        <taxon>Eubacteriales</taxon>
        <taxon>Oscillospiraceae</taxon>
        <taxon>Papillibacter</taxon>
    </lineage>
</organism>